<dbReference type="NCBIfam" id="TIGR02385">
    <property type="entry name" value="RelE_StbE"/>
    <property type="match status" value="1"/>
</dbReference>
<accession>A0A0S2W760</accession>
<organism evidence="4 5">
    <name type="scientific">Intestinimonas butyriciproducens</name>
    <dbReference type="NCBI Taxonomy" id="1297617"/>
    <lineage>
        <taxon>Bacteria</taxon>
        <taxon>Bacillati</taxon>
        <taxon>Bacillota</taxon>
        <taxon>Clostridia</taxon>
        <taxon>Eubacteriales</taxon>
        <taxon>Intestinimonas</taxon>
    </lineage>
</organism>
<sequence>MRKTKLTVKPTTAFKKDYKLAIKRGLQIELLETVIETLAMGNALPPENRDHDLTGNWRGHRECHIQPGWLLIYRVEDDVLVLTLSRTGTHSDLFGK</sequence>
<name>A0A0S2W760_9FIRM</name>
<dbReference type="GO" id="GO:0006402">
    <property type="term" value="P:mRNA catabolic process"/>
    <property type="evidence" value="ECO:0007669"/>
    <property type="project" value="TreeGrafter"/>
</dbReference>
<feature type="active site" description="Proton donor" evidence="3">
    <location>
        <position position="90"/>
    </location>
</feature>
<dbReference type="PANTHER" id="PTHR40588:SF1">
    <property type="entry name" value="MRNA INTERFERASE TOXIN YAFQ"/>
    <property type="match status" value="1"/>
</dbReference>
<dbReference type="AlphaFoldDB" id="A0A0S2W760"/>
<evidence type="ECO:0000256" key="2">
    <source>
        <dbReference type="ARBA" id="ARBA00061366"/>
    </source>
</evidence>
<proteinExistence type="inferred from homology"/>
<dbReference type="EMBL" id="CP011307">
    <property type="protein sequence ID" value="ALP95180.1"/>
    <property type="molecule type" value="Genomic_DNA"/>
</dbReference>
<dbReference type="Gene3D" id="3.30.2310.20">
    <property type="entry name" value="RelE-like"/>
    <property type="match status" value="1"/>
</dbReference>
<evidence type="ECO:0000256" key="3">
    <source>
        <dbReference type="PIRSR" id="PIRSR006156-1"/>
    </source>
</evidence>
<dbReference type="PANTHER" id="PTHR40588">
    <property type="entry name" value="MRNA INTERFERASE TOXIN YAFQ"/>
    <property type="match status" value="1"/>
</dbReference>
<dbReference type="InterPro" id="IPR007712">
    <property type="entry name" value="RelE/ParE_toxin"/>
</dbReference>
<reference evidence="4 5" key="1">
    <citation type="journal article" date="2015" name="Nat. Commun.">
        <title>Production of butyrate from lysine and the Amadori product fructoselysine by a human gut commensal.</title>
        <authorList>
            <person name="Bui T.P."/>
            <person name="Ritari J."/>
            <person name="Boeren S."/>
            <person name="de Waard P."/>
            <person name="Plugge C.M."/>
            <person name="de Vos W.M."/>
        </authorList>
    </citation>
    <scope>NUCLEOTIDE SEQUENCE [LARGE SCALE GENOMIC DNA]</scope>
    <source>
        <strain evidence="4 5">AF211</strain>
    </source>
</reference>
<dbReference type="GO" id="GO:0004521">
    <property type="term" value="F:RNA endonuclease activity"/>
    <property type="evidence" value="ECO:0007669"/>
    <property type="project" value="TreeGrafter"/>
</dbReference>
<reference evidence="5" key="2">
    <citation type="submission" date="2015-04" db="EMBL/GenBank/DDBJ databases">
        <title>A butyrogenic pathway from the amino acid lysine in a human gut commensal.</title>
        <authorList>
            <person name="de Vos W.M."/>
            <person name="Bui N.T.P."/>
            <person name="Plugge C.M."/>
            <person name="Ritari J."/>
        </authorList>
    </citation>
    <scope>NUCLEOTIDE SEQUENCE [LARGE SCALE GENOMIC DNA]</scope>
    <source>
        <strain evidence="5">AF211</strain>
    </source>
</reference>
<comment type="similarity">
    <text evidence="2">Belongs to the RelE toxin family. YafQ subfamily.</text>
</comment>
<evidence type="ECO:0000313" key="4">
    <source>
        <dbReference type="EMBL" id="ALP95180.1"/>
    </source>
</evidence>
<dbReference type="KEGG" id="ibu:IB211_02789c"/>
<gene>
    <name evidence="4" type="ORF">IB211_02789c</name>
</gene>
<keyword evidence="1" id="KW-1277">Toxin-antitoxin system</keyword>
<dbReference type="FunFam" id="3.30.2310.20:FF:000003">
    <property type="entry name" value="Type II toxin-antitoxin system YafQ family toxin"/>
    <property type="match status" value="1"/>
</dbReference>
<dbReference type="GO" id="GO:0006415">
    <property type="term" value="P:translational termination"/>
    <property type="evidence" value="ECO:0007669"/>
    <property type="project" value="TreeGrafter"/>
</dbReference>
<dbReference type="RefSeq" id="WP_058118370.1">
    <property type="nucleotide sequence ID" value="NZ_CP011307.1"/>
</dbReference>
<dbReference type="Proteomes" id="UP000064844">
    <property type="component" value="Chromosome"/>
</dbReference>
<evidence type="ECO:0000256" key="1">
    <source>
        <dbReference type="ARBA" id="ARBA00022649"/>
    </source>
</evidence>
<evidence type="ECO:0000313" key="5">
    <source>
        <dbReference type="Proteomes" id="UP000064844"/>
    </source>
</evidence>
<dbReference type="Pfam" id="PF15738">
    <property type="entry name" value="YafQ_toxin"/>
    <property type="match status" value="1"/>
</dbReference>
<protein>
    <submittedName>
        <fullName evidence="4">YafQ toxin protein</fullName>
    </submittedName>
</protein>
<dbReference type="InterPro" id="IPR035093">
    <property type="entry name" value="RelE/ParE_toxin_dom_sf"/>
</dbReference>
<dbReference type="PIRSF" id="PIRSF006156">
    <property type="entry name" value="YafQ"/>
    <property type="match status" value="1"/>
</dbReference>
<dbReference type="InterPro" id="IPR004386">
    <property type="entry name" value="Toxin_YafQ-like"/>
</dbReference>
<keyword evidence="5" id="KW-1185">Reference proteome</keyword>
<dbReference type="SUPFAM" id="SSF143011">
    <property type="entry name" value="RelE-like"/>
    <property type="match status" value="1"/>
</dbReference>